<gene>
    <name evidence="1" type="ORF">FHX41_0245</name>
</gene>
<evidence type="ECO:0000313" key="2">
    <source>
        <dbReference type="Proteomes" id="UP000316706"/>
    </source>
</evidence>
<dbReference type="OrthoDB" id="3482103at2"/>
<reference evidence="1 2" key="1">
    <citation type="submission" date="2019-06" db="EMBL/GenBank/DDBJ databases">
        <title>Sequencing the genomes of 1000 actinobacteria strains.</title>
        <authorList>
            <person name="Klenk H.-P."/>
        </authorList>
    </citation>
    <scope>NUCLEOTIDE SEQUENCE [LARGE SCALE GENOMIC DNA]</scope>
    <source>
        <strain evidence="1 2">DSM 45043</strain>
    </source>
</reference>
<dbReference type="EMBL" id="VFPO01000001">
    <property type="protein sequence ID" value="TQM66664.1"/>
    <property type="molecule type" value="Genomic_DNA"/>
</dbReference>
<comment type="caution">
    <text evidence="1">The sequence shown here is derived from an EMBL/GenBank/DDBJ whole genome shotgun (WGS) entry which is preliminary data.</text>
</comment>
<sequence>MSRSVHGLAALALGGALVLTGCNSYSCKNDECHVTVSGADQILEVNGLDVRVIDIGDAGVTLSVQGSRPAKIPVGETAQVGPVQITVTSVEGHKAKFDMR</sequence>
<dbReference type="Proteomes" id="UP000316706">
    <property type="component" value="Unassembled WGS sequence"/>
</dbReference>
<evidence type="ECO:0000313" key="1">
    <source>
        <dbReference type="EMBL" id="TQM66664.1"/>
    </source>
</evidence>
<dbReference type="AlphaFoldDB" id="A0A543I7T1"/>
<organism evidence="1 2">
    <name type="scientific">Actinomadura hallensis</name>
    <dbReference type="NCBI Taxonomy" id="337895"/>
    <lineage>
        <taxon>Bacteria</taxon>
        <taxon>Bacillati</taxon>
        <taxon>Actinomycetota</taxon>
        <taxon>Actinomycetes</taxon>
        <taxon>Streptosporangiales</taxon>
        <taxon>Thermomonosporaceae</taxon>
        <taxon>Actinomadura</taxon>
    </lineage>
</organism>
<proteinExistence type="predicted"/>
<accession>A0A543I7T1</accession>
<keyword evidence="2" id="KW-1185">Reference proteome</keyword>
<dbReference type="PROSITE" id="PS51257">
    <property type="entry name" value="PROKAR_LIPOPROTEIN"/>
    <property type="match status" value="1"/>
</dbReference>
<dbReference type="RefSeq" id="WP_141965772.1">
    <property type="nucleotide sequence ID" value="NZ_VFPO01000001.1"/>
</dbReference>
<protein>
    <submittedName>
        <fullName evidence="1">Uncharacterized protein</fullName>
    </submittedName>
</protein>
<name>A0A543I7T1_9ACTN</name>